<name>A0A3D9LHV0_9FLAO</name>
<dbReference type="Pfam" id="PF08239">
    <property type="entry name" value="SH3_3"/>
    <property type="match status" value="1"/>
</dbReference>
<organism evidence="2 3">
    <name type="scientific">Winogradskyella pacifica</name>
    <dbReference type="NCBI Taxonomy" id="664642"/>
    <lineage>
        <taxon>Bacteria</taxon>
        <taxon>Pseudomonadati</taxon>
        <taxon>Bacteroidota</taxon>
        <taxon>Flavobacteriia</taxon>
        <taxon>Flavobacteriales</taxon>
        <taxon>Flavobacteriaceae</taxon>
        <taxon>Winogradskyella</taxon>
    </lineage>
</organism>
<sequence length="244" mass="28581">MKNISYILITLVFWTCQGQNKDTQKTVIKDLISNSEKKNNNIKVLFSAYSTAEKGLNYRKEPDINSEILGKFNYGTKVDVVDDSNRSLFWVDDLERGSLYGTWVGIYKDSSIVYVFNAYLYNSSPEIEKNIKLVNNKLEVVYSESENIDSNQKITIEKHIQTSNNLADYIIIKLIEEDKTIFEHKINYLFKEYYTLTKVKDKIPTYNYLTIFDECPSREYKQTFTIKGNKILKISDEYFEADED</sequence>
<dbReference type="OrthoDB" id="702987at2"/>
<accession>A0A3D9LHV0</accession>
<evidence type="ECO:0000313" key="3">
    <source>
        <dbReference type="Proteomes" id="UP000256919"/>
    </source>
</evidence>
<dbReference type="RefSeq" id="WP_115813120.1">
    <property type="nucleotide sequence ID" value="NZ_QREI01000031.1"/>
</dbReference>
<dbReference type="EMBL" id="QREI01000031">
    <property type="protein sequence ID" value="REE06919.1"/>
    <property type="molecule type" value="Genomic_DNA"/>
</dbReference>
<protein>
    <submittedName>
        <fullName evidence="2">SH3 domain-containing protein</fullName>
    </submittedName>
</protein>
<reference evidence="2 3" key="1">
    <citation type="submission" date="2018-07" db="EMBL/GenBank/DDBJ databases">
        <title>Genomic Encyclopedia of Type Strains, Phase III (KMG-III): the genomes of soil and plant-associated and newly described type strains.</title>
        <authorList>
            <person name="Whitman W."/>
        </authorList>
    </citation>
    <scope>NUCLEOTIDE SEQUENCE [LARGE SCALE GENOMIC DNA]</scope>
    <source>
        <strain evidence="2 3">CECT 7948</strain>
    </source>
</reference>
<dbReference type="Proteomes" id="UP000256919">
    <property type="component" value="Unassembled WGS sequence"/>
</dbReference>
<feature type="domain" description="SH3b" evidence="1">
    <location>
        <begin position="45"/>
        <end position="124"/>
    </location>
</feature>
<dbReference type="PROSITE" id="PS51781">
    <property type="entry name" value="SH3B"/>
    <property type="match status" value="1"/>
</dbReference>
<dbReference type="Gene3D" id="2.30.30.40">
    <property type="entry name" value="SH3 Domains"/>
    <property type="match status" value="1"/>
</dbReference>
<evidence type="ECO:0000259" key="1">
    <source>
        <dbReference type="PROSITE" id="PS51781"/>
    </source>
</evidence>
<evidence type="ECO:0000313" key="2">
    <source>
        <dbReference type="EMBL" id="REE06919.1"/>
    </source>
</evidence>
<gene>
    <name evidence="2" type="ORF">DFQ09_1311</name>
</gene>
<comment type="caution">
    <text evidence="2">The sequence shown here is derived from an EMBL/GenBank/DDBJ whole genome shotgun (WGS) entry which is preliminary data.</text>
</comment>
<dbReference type="AlphaFoldDB" id="A0A3D9LHV0"/>
<dbReference type="InterPro" id="IPR003646">
    <property type="entry name" value="SH3-like_bac-type"/>
</dbReference>
<keyword evidence="3" id="KW-1185">Reference proteome</keyword>
<proteinExistence type="predicted"/>